<evidence type="ECO:0000313" key="3">
    <source>
        <dbReference type="Proteomes" id="UP000295703"/>
    </source>
</evidence>
<accession>A0A4V3HWD8</accession>
<comment type="caution">
    <text evidence="2">The sequence shown here is derived from an EMBL/GenBank/DDBJ whole genome shotgun (WGS) entry which is preliminary data.</text>
</comment>
<feature type="region of interest" description="Disordered" evidence="1">
    <location>
        <begin position="1"/>
        <end position="23"/>
    </location>
</feature>
<dbReference type="AlphaFoldDB" id="A0A4V3HWD8"/>
<reference evidence="2 3" key="1">
    <citation type="submission" date="2018-12" db="EMBL/GenBank/DDBJ databases">
        <title>Genome sequence and assembly of Colletotrichum trifolii.</title>
        <authorList>
            <person name="Gan P."/>
            <person name="Shirasu K."/>
        </authorList>
    </citation>
    <scope>NUCLEOTIDE SEQUENCE [LARGE SCALE GENOMIC DNA]</scope>
    <source>
        <strain evidence="2 3">543-2</strain>
    </source>
</reference>
<dbReference type="STRING" id="5466.A0A4V3HWD8"/>
<dbReference type="Proteomes" id="UP000295703">
    <property type="component" value="Unassembled WGS sequence"/>
</dbReference>
<evidence type="ECO:0000313" key="2">
    <source>
        <dbReference type="EMBL" id="TDZ60667.1"/>
    </source>
</evidence>
<organism evidence="2 3">
    <name type="scientific">Colletotrichum trifolii</name>
    <dbReference type="NCBI Taxonomy" id="5466"/>
    <lineage>
        <taxon>Eukaryota</taxon>
        <taxon>Fungi</taxon>
        <taxon>Dikarya</taxon>
        <taxon>Ascomycota</taxon>
        <taxon>Pezizomycotina</taxon>
        <taxon>Sordariomycetes</taxon>
        <taxon>Hypocreomycetidae</taxon>
        <taxon>Glomerellales</taxon>
        <taxon>Glomerellaceae</taxon>
        <taxon>Colletotrichum</taxon>
        <taxon>Colletotrichum orbiculare species complex</taxon>
    </lineage>
</organism>
<protein>
    <submittedName>
        <fullName evidence="2">Uncharacterized protein</fullName>
    </submittedName>
</protein>
<feature type="region of interest" description="Disordered" evidence="1">
    <location>
        <begin position="36"/>
        <end position="178"/>
    </location>
</feature>
<sequence>MFGGSRRNRRASQPLTAATANPAAATAAVSAFARRASSSSLVTAAAAANAALKARPTTPINVAEVETKRTRRRSVSASSHGSQDARKGLQRSHSQGSMTERTFRSRSPSPHRTPVPPAEDAPPVPTIPDNVRTKTGHPTRGRPTSLQLQPFRVASQKQNDEHPMLLSTISNQSPVMEL</sequence>
<feature type="compositionally biased region" description="Polar residues" evidence="1">
    <location>
        <begin position="91"/>
        <end position="110"/>
    </location>
</feature>
<keyword evidence="3" id="KW-1185">Reference proteome</keyword>
<gene>
    <name evidence="2" type="ORF">CTRI78_v004816</name>
</gene>
<feature type="compositionally biased region" description="Pro residues" evidence="1">
    <location>
        <begin position="111"/>
        <end position="126"/>
    </location>
</feature>
<proteinExistence type="predicted"/>
<dbReference type="EMBL" id="RYZW01000037">
    <property type="protein sequence ID" value="TDZ60667.1"/>
    <property type="molecule type" value="Genomic_DNA"/>
</dbReference>
<feature type="compositionally biased region" description="Basic residues" evidence="1">
    <location>
        <begin position="1"/>
        <end position="10"/>
    </location>
</feature>
<feature type="compositionally biased region" description="Polar residues" evidence="1">
    <location>
        <begin position="167"/>
        <end position="178"/>
    </location>
</feature>
<feature type="compositionally biased region" description="Low complexity" evidence="1">
    <location>
        <begin position="36"/>
        <end position="55"/>
    </location>
</feature>
<evidence type="ECO:0000256" key="1">
    <source>
        <dbReference type="SAM" id="MobiDB-lite"/>
    </source>
</evidence>
<name>A0A4V3HWD8_COLTR</name>